<dbReference type="Proteomes" id="UP000003806">
    <property type="component" value="Chromosome"/>
</dbReference>
<accession>H0UMH9</accession>
<name>H0UMH9_9BACT</name>
<feature type="signal peptide" evidence="1">
    <location>
        <begin position="1"/>
        <end position="25"/>
    </location>
</feature>
<dbReference type="Pfam" id="PF00085">
    <property type="entry name" value="Thioredoxin"/>
    <property type="match status" value="1"/>
</dbReference>
<dbReference type="PANTHER" id="PTHR45663">
    <property type="entry name" value="GEO12009P1"/>
    <property type="match status" value="1"/>
</dbReference>
<feature type="domain" description="Thioredoxin" evidence="2">
    <location>
        <begin position="34"/>
        <end position="147"/>
    </location>
</feature>
<protein>
    <submittedName>
        <fullName evidence="3">Thiol:disulfide interchange protein</fullName>
    </submittedName>
</protein>
<dbReference type="AlphaFoldDB" id="H0UMH9"/>
<dbReference type="eggNOG" id="COG0526">
    <property type="taxonomic scope" value="Bacteria"/>
</dbReference>
<dbReference type="OrthoDB" id="5668at2"/>
<dbReference type="EMBL" id="CM001376">
    <property type="protein sequence ID" value="EHM13682.1"/>
    <property type="molecule type" value="Genomic_DNA"/>
</dbReference>
<dbReference type="GO" id="GO:0005737">
    <property type="term" value="C:cytoplasm"/>
    <property type="evidence" value="ECO:0007669"/>
    <property type="project" value="TreeGrafter"/>
</dbReference>
<dbReference type="InterPro" id="IPR036249">
    <property type="entry name" value="Thioredoxin-like_sf"/>
</dbReference>
<evidence type="ECO:0000259" key="2">
    <source>
        <dbReference type="PROSITE" id="PS51352"/>
    </source>
</evidence>
<proteinExistence type="predicted"/>
<dbReference type="HOGENOM" id="CLU_1710824_0_0_0"/>
<keyword evidence="4" id="KW-1185">Reference proteome</keyword>
<evidence type="ECO:0000256" key="1">
    <source>
        <dbReference type="SAM" id="SignalP"/>
    </source>
</evidence>
<gene>
    <name evidence="3" type="ORF">JonanDRAFT_1318</name>
</gene>
<feature type="chain" id="PRO_5003542013" evidence="1">
    <location>
        <begin position="26"/>
        <end position="153"/>
    </location>
</feature>
<keyword evidence="1" id="KW-0732">Signal</keyword>
<sequence>MFTTKIIPLFAALAIISAGSGLALADQGGTTCTAAKGTEATAVQKPAAEGAQAPATNDLPTMLDLSTASCGACQAMKPIVEDFEKKYGSQVNVKMIDVLQDSEAAQKYAVLAVPTFVFLNAKGEEIGRHVGYCEQDVLVDLWKNLGYDLTTGK</sequence>
<organism evidence="3 4">
    <name type="scientific">Jonquetella anthropi DSM 22815</name>
    <dbReference type="NCBI Taxonomy" id="885272"/>
    <lineage>
        <taxon>Bacteria</taxon>
        <taxon>Thermotogati</taxon>
        <taxon>Synergistota</taxon>
        <taxon>Synergistia</taxon>
        <taxon>Synergistales</taxon>
        <taxon>Dethiosulfovibrionaceae</taxon>
        <taxon>Jonquetella</taxon>
    </lineage>
</organism>
<dbReference type="SUPFAM" id="SSF52833">
    <property type="entry name" value="Thioredoxin-like"/>
    <property type="match status" value="1"/>
</dbReference>
<dbReference type="RefSeq" id="WP_008523259.1">
    <property type="nucleotide sequence ID" value="NZ_CM001376.1"/>
</dbReference>
<dbReference type="GO" id="GO:0015035">
    <property type="term" value="F:protein-disulfide reductase activity"/>
    <property type="evidence" value="ECO:0007669"/>
    <property type="project" value="TreeGrafter"/>
</dbReference>
<reference evidence="3 4" key="1">
    <citation type="submission" date="2011-11" db="EMBL/GenBank/DDBJ databases">
        <title>The Noncontiguous Finished genome of Jonquetella anthropi DSM 22815.</title>
        <authorList>
            <consortium name="US DOE Joint Genome Institute (JGI-PGF)"/>
            <person name="Lucas S."/>
            <person name="Copeland A."/>
            <person name="Lapidus A."/>
            <person name="Glavina del Rio T."/>
            <person name="Dalin E."/>
            <person name="Tice H."/>
            <person name="Bruce D."/>
            <person name="Goodwin L."/>
            <person name="Pitluck S."/>
            <person name="Peters L."/>
            <person name="Mikhailova N."/>
            <person name="Held B."/>
            <person name="Kyrpides N."/>
            <person name="Mavromatis K."/>
            <person name="Ivanova N."/>
            <person name="Markowitz V."/>
            <person name="Cheng J.-F."/>
            <person name="Hugenholtz P."/>
            <person name="Woyke T."/>
            <person name="Wu D."/>
            <person name="Gronow S."/>
            <person name="Wellnitz S."/>
            <person name="Brambilla E."/>
            <person name="Klenk H.-P."/>
            <person name="Eisen J.A."/>
        </authorList>
    </citation>
    <scope>NUCLEOTIDE SEQUENCE [LARGE SCALE GENOMIC DNA]</scope>
    <source>
        <strain evidence="3 4">DSM 22815</strain>
    </source>
</reference>
<dbReference type="InterPro" id="IPR013766">
    <property type="entry name" value="Thioredoxin_domain"/>
</dbReference>
<evidence type="ECO:0000313" key="3">
    <source>
        <dbReference type="EMBL" id="EHM13682.1"/>
    </source>
</evidence>
<dbReference type="Gene3D" id="3.40.30.10">
    <property type="entry name" value="Glutaredoxin"/>
    <property type="match status" value="1"/>
</dbReference>
<evidence type="ECO:0000313" key="4">
    <source>
        <dbReference type="Proteomes" id="UP000003806"/>
    </source>
</evidence>
<dbReference type="PROSITE" id="PS51352">
    <property type="entry name" value="THIOREDOXIN_2"/>
    <property type="match status" value="1"/>
</dbReference>
<dbReference type="PANTHER" id="PTHR45663:SF11">
    <property type="entry name" value="GEO12009P1"/>
    <property type="match status" value="1"/>
</dbReference>
<dbReference type="CDD" id="cd02947">
    <property type="entry name" value="TRX_family"/>
    <property type="match status" value="1"/>
</dbReference>
<dbReference type="STRING" id="885272.JonanDRAFT_1318"/>